<keyword evidence="1" id="KW-0812">Transmembrane</keyword>
<keyword evidence="3" id="KW-1185">Reference proteome</keyword>
<name>A0A2T0STS1_9PSEU</name>
<dbReference type="Proteomes" id="UP000239494">
    <property type="component" value="Unassembled WGS sequence"/>
</dbReference>
<protein>
    <submittedName>
        <fullName evidence="2">Uncharacterized protein</fullName>
    </submittedName>
</protein>
<dbReference type="RefSeq" id="WP_106192243.1">
    <property type="nucleotide sequence ID" value="NZ_PVTF01000011.1"/>
</dbReference>
<gene>
    <name evidence="2" type="ORF">CLV43_111181</name>
</gene>
<dbReference type="OrthoDB" id="4338017at2"/>
<evidence type="ECO:0000313" key="3">
    <source>
        <dbReference type="Proteomes" id="UP000239494"/>
    </source>
</evidence>
<dbReference type="AlphaFoldDB" id="A0A2T0STS1"/>
<organism evidence="2 3">
    <name type="scientific">Umezawaea tangerina</name>
    <dbReference type="NCBI Taxonomy" id="84725"/>
    <lineage>
        <taxon>Bacteria</taxon>
        <taxon>Bacillati</taxon>
        <taxon>Actinomycetota</taxon>
        <taxon>Actinomycetes</taxon>
        <taxon>Pseudonocardiales</taxon>
        <taxon>Pseudonocardiaceae</taxon>
        <taxon>Umezawaea</taxon>
    </lineage>
</organism>
<proteinExistence type="predicted"/>
<evidence type="ECO:0000256" key="1">
    <source>
        <dbReference type="SAM" id="Phobius"/>
    </source>
</evidence>
<reference evidence="2 3" key="1">
    <citation type="submission" date="2018-03" db="EMBL/GenBank/DDBJ databases">
        <title>Genomic Encyclopedia of Archaeal and Bacterial Type Strains, Phase II (KMG-II): from individual species to whole genera.</title>
        <authorList>
            <person name="Goeker M."/>
        </authorList>
    </citation>
    <scope>NUCLEOTIDE SEQUENCE [LARGE SCALE GENOMIC DNA]</scope>
    <source>
        <strain evidence="2 3">DSM 44720</strain>
    </source>
</reference>
<keyword evidence="1" id="KW-0472">Membrane</keyword>
<evidence type="ECO:0000313" key="2">
    <source>
        <dbReference type="EMBL" id="PRY36809.1"/>
    </source>
</evidence>
<comment type="caution">
    <text evidence="2">The sequence shown here is derived from an EMBL/GenBank/DDBJ whole genome shotgun (WGS) entry which is preliminary data.</text>
</comment>
<sequence length="98" mass="10508">MTALLSRLGVHPRPGLGRALVALPFALLIVHLVARGWFYPLWPDTVGAIGHPFTEDPLINGWGGPTLIGAWAVHAAIALGMQVVCVAVLRLLYPRPGR</sequence>
<keyword evidence="1" id="KW-1133">Transmembrane helix</keyword>
<feature type="transmembrane region" description="Helical" evidence="1">
    <location>
        <begin position="68"/>
        <end position="93"/>
    </location>
</feature>
<dbReference type="EMBL" id="PVTF01000011">
    <property type="protein sequence ID" value="PRY36809.1"/>
    <property type="molecule type" value="Genomic_DNA"/>
</dbReference>
<accession>A0A2T0STS1</accession>
<feature type="transmembrane region" description="Helical" evidence="1">
    <location>
        <begin position="20"/>
        <end position="38"/>
    </location>
</feature>